<dbReference type="Pfam" id="PF21445">
    <property type="entry name" value="ADDB_N"/>
    <property type="match status" value="1"/>
</dbReference>
<reference evidence="18 19" key="1">
    <citation type="submission" date="2011-08" db="EMBL/GenBank/DDBJ databases">
        <title>The Genome Sequence of Clostridium hathewayi WAL-18680.</title>
        <authorList>
            <consortium name="The Broad Institute Genome Sequencing Platform"/>
            <person name="Earl A."/>
            <person name="Ward D."/>
            <person name="Feldgarden M."/>
            <person name="Gevers D."/>
            <person name="Finegold S.M."/>
            <person name="Summanen P.H."/>
            <person name="Molitoris D.R."/>
            <person name="Song M."/>
            <person name="Daigneault M."/>
            <person name="Allen-Vercoe E."/>
            <person name="Young S.K."/>
            <person name="Zeng Q."/>
            <person name="Gargeya S."/>
            <person name="Fitzgerald M."/>
            <person name="Haas B."/>
            <person name="Abouelleil A."/>
            <person name="Alvarado L."/>
            <person name="Arachchi H.M."/>
            <person name="Berlin A."/>
            <person name="Brown A."/>
            <person name="Chapman S.B."/>
            <person name="Chen Z."/>
            <person name="Dunbar C."/>
            <person name="Freedman E."/>
            <person name="Gearin G."/>
            <person name="Gellesch M."/>
            <person name="Goldberg J."/>
            <person name="Griggs A."/>
            <person name="Gujja S."/>
            <person name="Heiman D."/>
            <person name="Howarth C."/>
            <person name="Larson L."/>
            <person name="Lui A."/>
            <person name="MacDonald P.J.P."/>
            <person name="Montmayeur A."/>
            <person name="Murphy C."/>
            <person name="Neiman D."/>
            <person name="Pearson M."/>
            <person name="Priest M."/>
            <person name="Roberts A."/>
            <person name="Saif S."/>
            <person name="Shea T."/>
            <person name="Shenoy N."/>
            <person name="Sisk P."/>
            <person name="Stolte C."/>
            <person name="Sykes S."/>
            <person name="Wortman J."/>
            <person name="Nusbaum C."/>
            <person name="Birren B."/>
        </authorList>
    </citation>
    <scope>NUCLEOTIDE SEQUENCE [LARGE SCALE GENOMIC DNA]</scope>
    <source>
        <strain evidence="18 19">WAL-18680</strain>
    </source>
</reference>
<keyword evidence="3" id="KW-0479">Metal-binding</keyword>
<evidence type="ECO:0000256" key="6">
    <source>
        <dbReference type="ARBA" id="ARBA00022801"/>
    </source>
</evidence>
<name>G5IDB5_9FIRM</name>
<dbReference type="PANTHER" id="PTHR30591:SF1">
    <property type="entry name" value="RECBCD ENZYME SUBUNIT RECC"/>
    <property type="match status" value="1"/>
</dbReference>
<organism evidence="18 19">
    <name type="scientific">Hungatella hathewayi WAL-18680</name>
    <dbReference type="NCBI Taxonomy" id="742737"/>
    <lineage>
        <taxon>Bacteria</taxon>
        <taxon>Bacillati</taxon>
        <taxon>Bacillota</taxon>
        <taxon>Clostridia</taxon>
        <taxon>Lachnospirales</taxon>
        <taxon>Lachnospiraceae</taxon>
        <taxon>Hungatella</taxon>
    </lineage>
</organism>
<keyword evidence="2" id="KW-0540">Nuclease</keyword>
<evidence type="ECO:0000256" key="3">
    <source>
        <dbReference type="ARBA" id="ARBA00022723"/>
    </source>
</evidence>
<evidence type="ECO:0000256" key="10">
    <source>
        <dbReference type="ARBA" id="ARBA00023004"/>
    </source>
</evidence>
<gene>
    <name evidence="18" type="ORF">HMPREF9473_01492</name>
</gene>
<dbReference type="OrthoDB" id="9758506at2"/>
<dbReference type="AlphaFoldDB" id="G5IDB5"/>
<evidence type="ECO:0000256" key="4">
    <source>
        <dbReference type="ARBA" id="ARBA00022741"/>
    </source>
</evidence>
<feature type="region of interest" description="Disordered" evidence="14">
    <location>
        <begin position="1130"/>
        <end position="1151"/>
    </location>
</feature>
<keyword evidence="11" id="KW-0411">Iron-sulfur</keyword>
<keyword evidence="1" id="KW-0004">4Fe-4S</keyword>
<evidence type="ECO:0000259" key="15">
    <source>
        <dbReference type="Pfam" id="PF12705"/>
    </source>
</evidence>
<evidence type="ECO:0000259" key="17">
    <source>
        <dbReference type="Pfam" id="PF21445"/>
    </source>
</evidence>
<evidence type="ECO:0000313" key="18">
    <source>
        <dbReference type="EMBL" id="EHI60527.1"/>
    </source>
</evidence>
<keyword evidence="8" id="KW-0269">Exonuclease</keyword>
<dbReference type="Proteomes" id="UP000005384">
    <property type="component" value="Unassembled WGS sequence"/>
</dbReference>
<dbReference type="PANTHER" id="PTHR30591">
    <property type="entry name" value="RECBCD ENZYME SUBUNIT RECC"/>
    <property type="match status" value="1"/>
</dbReference>
<dbReference type="PATRIC" id="fig|742737.3.peg.1509"/>
<evidence type="ECO:0000256" key="2">
    <source>
        <dbReference type="ARBA" id="ARBA00022722"/>
    </source>
</evidence>
<sequence>MSLQFILGSSGAGKTRLLYENLIEMSMEQPEGQFIAIVPEQFTMQTQKEIVTLHPNHGTMNIDIVSFKRLAYRVFEELAVTTLDILDDTGKSMVLRKVTAEQKRNLSLFRGHLNQNGFINQLKSMMSELYQYGIRTEELDAAVEESESALLREKLKDLSVIYKGFQKEIEERYITAEEILDVLCRVLPQSEMIKNSVVTLDGYTGFTPVQYRLLELLFTYAKKVIVTVTIDPASNPYKESRMQNLFYMSKQIVCRLTDLASRNGITKEDDIVLGADGLKRFADSPAIGFLEQHLYRYDNACYEKEQKEISVYQAGKPGQEVAWVAGQIHRLVQGKQVRYREIAVITGDLPSYGHELVNQFEAEGIPYFMDDKKSILENAMVELIRAALEVVQKDFSYESVFRYLKTGLVTDRREMIDRLDNYVMALGIRGYKKWNQTWEWEYRGSRHLNLTELNEFREEVLGPLSRLRESLREEEATVNTMAKAVVDCLVECQVEQKLEDYRKHFEEVGEYSLAKEYGQVYGLVMELLERMVHLLGDEKMSRKEFAEILDAGFGEITVGVIPATVDRVVVGDLTRTRLDEIQVLFFVGVNDGIVPMKKNTSGILTDADRSVLKRHRMELAPTSREDGFMQRFYLYLMMTKPKWQLILSYSAFDSAGKSLRPSSLIGDVRRLFPGLEVQDGKKEKRSVGSLAEGREYLIAGLRDYENYRKDEMFLELYRWFAGSEEYGEQVRRLVDAAFYSYEERGIGKAAARALYGSILQGSVTRLEKYAACAYAHFLNYGLELLERQEYQLATVDMGNLFHDSIDLCFKEMEEQGITAEMMTEGTRKALVKSCVEKVASDYGNTILQSSARNQYLARKVERITDRTMWALVEQLKKGDFRPVGFEVSFSAIDNLGAMKLKLSEEEALHLRGRIDRMDLCEDEEHIYVKIIDYKSGSTRFDLAALYYGLQLQLVVYMDAVMELEERKHPDKKVVPAGIFYYNIKDPMVEKQRGISGEEIENQILEQLKMNGLVNSDLEVIEHLDREIETKSDVIPVAMKNGLIQENYSTVASEKRFGLLKGFVREQLKRSGREILGGDIRVKPYKQGMATACDYCPYHAVCGFEQKVKGFGYRRFPSMKPEEVWEQIIGESEEAEESHEGMLEESKGGEAG</sequence>
<dbReference type="EMBL" id="ADLN01000016">
    <property type="protein sequence ID" value="EHI60527.1"/>
    <property type="molecule type" value="Genomic_DNA"/>
</dbReference>
<evidence type="ECO:0000256" key="12">
    <source>
        <dbReference type="ARBA" id="ARBA00023125"/>
    </source>
</evidence>
<keyword evidence="4" id="KW-0547">Nucleotide-binding</keyword>
<feature type="domain" description="ATP-dependent helicase/deoxyribonuclease subunit B N-terminal" evidence="17">
    <location>
        <begin position="5"/>
        <end position="291"/>
    </location>
</feature>
<evidence type="ECO:0000256" key="5">
    <source>
        <dbReference type="ARBA" id="ARBA00022763"/>
    </source>
</evidence>
<evidence type="ECO:0000259" key="16">
    <source>
        <dbReference type="Pfam" id="PF13361"/>
    </source>
</evidence>
<evidence type="ECO:0000313" key="19">
    <source>
        <dbReference type="Proteomes" id="UP000005384"/>
    </source>
</evidence>
<dbReference type="InterPro" id="IPR027417">
    <property type="entry name" value="P-loop_NTPase"/>
</dbReference>
<keyword evidence="13" id="KW-0234">DNA repair</keyword>
<evidence type="ECO:0000256" key="11">
    <source>
        <dbReference type="ARBA" id="ARBA00023014"/>
    </source>
</evidence>
<evidence type="ECO:0000256" key="7">
    <source>
        <dbReference type="ARBA" id="ARBA00022806"/>
    </source>
</evidence>
<dbReference type="GO" id="GO:0046872">
    <property type="term" value="F:metal ion binding"/>
    <property type="evidence" value="ECO:0007669"/>
    <property type="project" value="UniProtKB-KW"/>
</dbReference>
<dbReference type="Gene3D" id="3.40.50.300">
    <property type="entry name" value="P-loop containing nucleotide triphosphate hydrolases"/>
    <property type="match status" value="3"/>
</dbReference>
<proteinExistence type="predicted"/>
<dbReference type="GO" id="GO:0004386">
    <property type="term" value="F:helicase activity"/>
    <property type="evidence" value="ECO:0007669"/>
    <property type="project" value="UniProtKB-KW"/>
</dbReference>
<comment type="caution">
    <text evidence="18">The sequence shown here is derived from an EMBL/GenBank/DDBJ whole genome shotgun (WGS) entry which is preliminary data.</text>
</comment>
<feature type="compositionally biased region" description="Basic and acidic residues" evidence="14">
    <location>
        <begin position="1137"/>
        <end position="1151"/>
    </location>
</feature>
<evidence type="ECO:0000256" key="13">
    <source>
        <dbReference type="ARBA" id="ARBA00023204"/>
    </source>
</evidence>
<keyword evidence="6" id="KW-0378">Hydrolase</keyword>
<dbReference type="GO" id="GO:0004527">
    <property type="term" value="F:exonuclease activity"/>
    <property type="evidence" value="ECO:0007669"/>
    <property type="project" value="UniProtKB-KW"/>
</dbReference>
<dbReference type="HOGENOM" id="CLU_007838_0_0_9"/>
<dbReference type="InterPro" id="IPR049035">
    <property type="entry name" value="ADDB_N"/>
</dbReference>
<evidence type="ECO:0000256" key="14">
    <source>
        <dbReference type="SAM" id="MobiDB-lite"/>
    </source>
</evidence>
<dbReference type="GO" id="GO:0051539">
    <property type="term" value="F:4 iron, 4 sulfur cluster binding"/>
    <property type="evidence" value="ECO:0007669"/>
    <property type="project" value="UniProtKB-KW"/>
</dbReference>
<keyword evidence="7" id="KW-0347">Helicase</keyword>
<keyword evidence="19" id="KW-1185">Reference proteome</keyword>
<dbReference type="SUPFAM" id="SSF52540">
    <property type="entry name" value="P-loop containing nucleoside triphosphate hydrolases"/>
    <property type="match status" value="1"/>
</dbReference>
<dbReference type="NCBIfam" id="TIGR02773">
    <property type="entry name" value="addB_Gpos"/>
    <property type="match status" value="1"/>
</dbReference>
<dbReference type="RefSeq" id="WP_006779478.1">
    <property type="nucleotide sequence ID" value="NZ_CP040506.1"/>
</dbReference>
<keyword evidence="9" id="KW-0067">ATP-binding</keyword>
<dbReference type="Pfam" id="PF12705">
    <property type="entry name" value="PDDEXK_1"/>
    <property type="match status" value="1"/>
</dbReference>
<dbReference type="InterPro" id="IPR038726">
    <property type="entry name" value="PDDEXK_AddAB-type"/>
</dbReference>
<keyword evidence="10" id="KW-0408">Iron</keyword>
<feature type="domain" description="PD-(D/E)XK endonuclease-like" evidence="15">
    <location>
        <begin position="762"/>
        <end position="1101"/>
    </location>
</feature>
<dbReference type="Gene3D" id="3.90.320.10">
    <property type="match status" value="1"/>
</dbReference>
<dbReference type="GO" id="GO:0005524">
    <property type="term" value="F:ATP binding"/>
    <property type="evidence" value="ECO:0007669"/>
    <property type="project" value="UniProtKB-KW"/>
</dbReference>
<protein>
    <submittedName>
        <fullName evidence="18">ATP-dependent nuclease subunit B</fullName>
    </submittedName>
</protein>
<dbReference type="GO" id="GO:0000724">
    <property type="term" value="P:double-strand break repair via homologous recombination"/>
    <property type="evidence" value="ECO:0007669"/>
    <property type="project" value="InterPro"/>
</dbReference>
<dbReference type="Pfam" id="PF13361">
    <property type="entry name" value="UvrD_C"/>
    <property type="match status" value="1"/>
</dbReference>
<evidence type="ECO:0000256" key="8">
    <source>
        <dbReference type="ARBA" id="ARBA00022839"/>
    </source>
</evidence>
<keyword evidence="5" id="KW-0227">DNA damage</keyword>
<evidence type="ECO:0000256" key="9">
    <source>
        <dbReference type="ARBA" id="ARBA00022840"/>
    </source>
</evidence>
<evidence type="ECO:0000256" key="1">
    <source>
        <dbReference type="ARBA" id="ARBA00022485"/>
    </source>
</evidence>
<dbReference type="InterPro" id="IPR014017">
    <property type="entry name" value="DNA_helicase_UvrD-like_C"/>
</dbReference>
<feature type="domain" description="UvrD-like helicase C-terminal" evidence="16">
    <location>
        <begin position="303"/>
        <end position="492"/>
    </location>
</feature>
<dbReference type="InterPro" id="IPR011604">
    <property type="entry name" value="PDDEXK-like_dom_sf"/>
</dbReference>
<dbReference type="InterPro" id="IPR014140">
    <property type="entry name" value="DNA_helicase_suAddB"/>
</dbReference>
<keyword evidence="12" id="KW-0238">DNA-binding</keyword>
<accession>G5IDB5</accession>
<dbReference type="GO" id="GO:0003677">
    <property type="term" value="F:DNA binding"/>
    <property type="evidence" value="ECO:0007669"/>
    <property type="project" value="UniProtKB-KW"/>
</dbReference>